<sequence>MRTPRLRVPLAFALALVTGAALTGCGTPPWEDGGGSAPDGSATPTATAPAPVPNDLSSGSTQRELQAGAVSATVDYWSPLSMDQWTPGALKPLNMSLTTTVTPDDGKKVYLQQASVVAIPATATGQLAPLAAQTDTATVNPGYLVLSPQSYSQTFQIGAVPEEADRVILQITYDFLMQTAPDSADYAKQTATDVLTVALTAPPAP</sequence>
<dbReference type="OrthoDB" id="5005342at2"/>
<evidence type="ECO:0000313" key="4">
    <source>
        <dbReference type="Proteomes" id="UP000037737"/>
    </source>
</evidence>
<evidence type="ECO:0000256" key="1">
    <source>
        <dbReference type="SAM" id="MobiDB-lite"/>
    </source>
</evidence>
<evidence type="ECO:0000313" key="3">
    <source>
        <dbReference type="EMBL" id="KOS11921.1"/>
    </source>
</evidence>
<accession>A0A0M8MR22</accession>
<proteinExistence type="predicted"/>
<dbReference type="EMBL" id="LAVO01000001">
    <property type="protein sequence ID" value="KOS11921.1"/>
    <property type="molecule type" value="Genomic_DNA"/>
</dbReference>
<protein>
    <recommendedName>
        <fullName evidence="5">Lipoprotein LpqN</fullName>
    </recommendedName>
</protein>
<keyword evidence="4" id="KW-1185">Reference proteome</keyword>
<dbReference type="PROSITE" id="PS51257">
    <property type="entry name" value="PROKAR_LIPOPROTEIN"/>
    <property type="match status" value="1"/>
</dbReference>
<dbReference type="Proteomes" id="UP000037737">
    <property type="component" value="Unassembled WGS sequence"/>
</dbReference>
<feature type="chain" id="PRO_5038915456" description="Lipoprotein LpqN" evidence="2">
    <location>
        <begin position="24"/>
        <end position="205"/>
    </location>
</feature>
<feature type="region of interest" description="Disordered" evidence="1">
    <location>
        <begin position="27"/>
        <end position="64"/>
    </location>
</feature>
<organism evidence="3 4">
    <name type="scientific">Microbacterium aurantiacum</name>
    <dbReference type="NCBI Taxonomy" id="162393"/>
    <lineage>
        <taxon>Bacteria</taxon>
        <taxon>Bacillati</taxon>
        <taxon>Actinomycetota</taxon>
        <taxon>Actinomycetes</taxon>
        <taxon>Micrococcales</taxon>
        <taxon>Microbacteriaceae</taxon>
        <taxon>Microbacterium</taxon>
    </lineage>
</organism>
<feature type="signal peptide" evidence="2">
    <location>
        <begin position="1"/>
        <end position="23"/>
    </location>
</feature>
<name>A0A0M8MR22_9MICO</name>
<keyword evidence="2" id="KW-0732">Signal</keyword>
<dbReference type="PATRIC" id="fig|84292.3.peg.63"/>
<dbReference type="KEGG" id="mcw:A8L33_06000"/>
<dbReference type="AlphaFoldDB" id="A0A0M8MR22"/>
<comment type="caution">
    <text evidence="3">The sequence shown here is derived from an EMBL/GenBank/DDBJ whole genome shotgun (WGS) entry which is preliminary data.</text>
</comment>
<evidence type="ECO:0008006" key="5">
    <source>
        <dbReference type="Google" id="ProtNLM"/>
    </source>
</evidence>
<evidence type="ECO:0000256" key="2">
    <source>
        <dbReference type="SAM" id="SignalP"/>
    </source>
</evidence>
<reference evidence="3" key="1">
    <citation type="submission" date="2015-04" db="EMBL/GenBank/DDBJ databases">
        <title>Complete genome sequence of Microbacterium chocolatum SIT 101, a bacterium enantioselectively hydrolyzing mesomeric diesters.</title>
        <authorList>
            <person name="Li X."/>
            <person name="Xu Y."/>
        </authorList>
    </citation>
    <scope>NUCLEOTIDE SEQUENCE [LARGE SCALE GENOMIC DNA]</scope>
    <source>
        <strain evidence="3">SIT 101</strain>
    </source>
</reference>
<feature type="compositionally biased region" description="Polar residues" evidence="1">
    <location>
        <begin position="55"/>
        <end position="64"/>
    </location>
</feature>
<gene>
    <name evidence="3" type="ORF">XI38_00285</name>
</gene>